<proteinExistence type="inferred from homology"/>
<keyword evidence="3" id="KW-0732">Signal</keyword>
<dbReference type="PANTHER" id="PTHR30024">
    <property type="entry name" value="ALIPHATIC SULFONATES-BINDING PROTEIN-RELATED"/>
    <property type="match status" value="1"/>
</dbReference>
<dbReference type="Proteomes" id="UP001268089">
    <property type="component" value="Unassembled WGS sequence"/>
</dbReference>
<dbReference type="Pfam" id="PF09084">
    <property type="entry name" value="NMT1"/>
    <property type="match status" value="1"/>
</dbReference>
<dbReference type="InterPro" id="IPR001638">
    <property type="entry name" value="Solute-binding_3/MltF_N"/>
</dbReference>
<comment type="subcellular location">
    <subcellularLocation>
        <location evidence="1">Periplasm</location>
    </subcellularLocation>
</comment>
<organism evidence="5 6">
    <name type="scientific">Rhodoferax saidenbachensis</name>
    <dbReference type="NCBI Taxonomy" id="1484693"/>
    <lineage>
        <taxon>Bacteria</taxon>
        <taxon>Pseudomonadati</taxon>
        <taxon>Pseudomonadota</taxon>
        <taxon>Betaproteobacteria</taxon>
        <taxon>Burkholderiales</taxon>
        <taxon>Comamonadaceae</taxon>
        <taxon>Rhodoferax</taxon>
    </lineage>
</organism>
<feature type="domain" description="Solute-binding protein family 3/N-terminal" evidence="4">
    <location>
        <begin position="32"/>
        <end position="246"/>
    </location>
</feature>
<evidence type="ECO:0000256" key="1">
    <source>
        <dbReference type="ARBA" id="ARBA00004418"/>
    </source>
</evidence>
<dbReference type="PANTHER" id="PTHR30024:SF47">
    <property type="entry name" value="TAURINE-BINDING PERIPLASMIC PROTEIN"/>
    <property type="match status" value="1"/>
</dbReference>
<dbReference type="SMART" id="SM00062">
    <property type="entry name" value="PBPb"/>
    <property type="match status" value="1"/>
</dbReference>
<reference evidence="5 6" key="1">
    <citation type="submission" date="2023-07" db="EMBL/GenBank/DDBJ databases">
        <title>Sorghum-associated microbial communities from plants grown in Nebraska, USA.</title>
        <authorList>
            <person name="Schachtman D."/>
        </authorList>
    </citation>
    <scope>NUCLEOTIDE SEQUENCE [LARGE SCALE GENOMIC DNA]</scope>
    <source>
        <strain evidence="5 6">BE308</strain>
    </source>
</reference>
<dbReference type="RefSeq" id="WP_310338309.1">
    <property type="nucleotide sequence ID" value="NZ_JAVDXO010000001.1"/>
</dbReference>
<dbReference type="InterPro" id="IPR015168">
    <property type="entry name" value="SsuA/THI5"/>
</dbReference>
<protein>
    <submittedName>
        <fullName evidence="5">NitT/TauT family transport system substrate-binding protein</fullName>
    </submittedName>
</protein>
<evidence type="ECO:0000313" key="6">
    <source>
        <dbReference type="Proteomes" id="UP001268089"/>
    </source>
</evidence>
<comment type="caution">
    <text evidence="5">The sequence shown here is derived from an EMBL/GenBank/DDBJ whole genome shotgun (WGS) entry which is preliminary data.</text>
</comment>
<evidence type="ECO:0000256" key="3">
    <source>
        <dbReference type="ARBA" id="ARBA00022729"/>
    </source>
</evidence>
<evidence type="ECO:0000259" key="4">
    <source>
        <dbReference type="SMART" id="SM00062"/>
    </source>
</evidence>
<gene>
    <name evidence="5" type="ORF">J2X15_000091</name>
</gene>
<sequence length="328" mass="35626">MKPVVFSLMSFHALCLSLWIGLTTAAGAESLTLAVSRTPLSLPLYIAQSNGYFAAEGLEVKINECLGGHRCLRQVLDGQADVATTGELPVVMNSFSSSDYAVIGTFTKSSDDIKLVTNARAGIRAPAQLVGKRVGAIKGTASEFFLELYLLTAGLDPQSLSIVDVQPEDMVQALQSGKVDAISVWQPFGYQALKAMGAGATLLPSNNAYIQTFNLVSHRKLVGTRDTTLTKLLTAVERAERFIQEHPADAKRLLMQRLALEQDFVDSVWPGLRYRLVLDQALLVTMEGEARWARREGHAVGPLKPNFLQLVHSAPLHTVKPDAVATLR</sequence>
<name>A0ABU1ZIV1_9BURK</name>
<dbReference type="CDD" id="cd01008">
    <property type="entry name" value="PBP2_NrtA_SsuA_CpmA_like"/>
    <property type="match status" value="1"/>
</dbReference>
<dbReference type="SUPFAM" id="SSF53850">
    <property type="entry name" value="Periplasmic binding protein-like II"/>
    <property type="match status" value="1"/>
</dbReference>
<comment type="similarity">
    <text evidence="2">Belongs to the bacterial solute-binding protein SsuA/TauA family.</text>
</comment>
<dbReference type="Gene3D" id="3.40.190.10">
    <property type="entry name" value="Periplasmic binding protein-like II"/>
    <property type="match status" value="2"/>
</dbReference>
<evidence type="ECO:0000256" key="2">
    <source>
        <dbReference type="ARBA" id="ARBA00010742"/>
    </source>
</evidence>
<dbReference type="EMBL" id="JAVDXO010000001">
    <property type="protein sequence ID" value="MDR7304825.1"/>
    <property type="molecule type" value="Genomic_DNA"/>
</dbReference>
<keyword evidence="6" id="KW-1185">Reference proteome</keyword>
<evidence type="ECO:0000313" key="5">
    <source>
        <dbReference type="EMBL" id="MDR7304825.1"/>
    </source>
</evidence>
<accession>A0ABU1ZIV1</accession>